<evidence type="ECO:0000256" key="4">
    <source>
        <dbReference type="ARBA" id="ARBA00023125"/>
    </source>
</evidence>
<evidence type="ECO:0000313" key="8">
    <source>
        <dbReference type="EMBL" id="TFV68911.1"/>
    </source>
</evidence>
<dbReference type="Gene3D" id="1.10.10.10">
    <property type="entry name" value="Winged helix-like DNA-binding domain superfamily/Winged helix DNA-binding domain"/>
    <property type="match status" value="1"/>
</dbReference>
<dbReference type="GO" id="GO:0003677">
    <property type="term" value="F:DNA binding"/>
    <property type="evidence" value="ECO:0007669"/>
    <property type="project" value="UniProtKB-KW"/>
</dbReference>
<dbReference type="PROSITE" id="PS50931">
    <property type="entry name" value="HTH_LYSR"/>
    <property type="match status" value="1"/>
</dbReference>
<dbReference type="Pfam" id="PF03466">
    <property type="entry name" value="LysR_substrate"/>
    <property type="match status" value="1"/>
</dbReference>
<dbReference type="Pfam" id="PF00126">
    <property type="entry name" value="HTH_1"/>
    <property type="match status" value="1"/>
</dbReference>
<feature type="domain" description="HTH lysR-type" evidence="6">
    <location>
        <begin position="1"/>
        <end position="60"/>
    </location>
</feature>
<dbReference type="InterPro" id="IPR005119">
    <property type="entry name" value="LysR_subst-bd"/>
</dbReference>
<dbReference type="SUPFAM" id="SSF46785">
    <property type="entry name" value="Winged helix' DNA-binding domain"/>
    <property type="match status" value="1"/>
</dbReference>
<comment type="function">
    <text evidence="1">NodD regulates the expression of the nodABCFE genes which encode other nodulation proteins. NodD is also a negative regulator of its own expression. Binds flavonoids as inducers.</text>
</comment>
<proteinExistence type="inferred from homology"/>
<keyword evidence="5" id="KW-0804">Transcription</keyword>
<gene>
    <name evidence="8" type="ORF">E4K64_35010</name>
    <name evidence="7" type="ORF">E4K66_34950</name>
</gene>
<evidence type="ECO:0000313" key="9">
    <source>
        <dbReference type="Proteomes" id="UP000297700"/>
    </source>
</evidence>
<evidence type="ECO:0000256" key="5">
    <source>
        <dbReference type="ARBA" id="ARBA00023163"/>
    </source>
</evidence>
<organism evidence="7 10">
    <name type="scientific">Bradyrhizobium frederickii</name>
    <dbReference type="NCBI Taxonomy" id="2560054"/>
    <lineage>
        <taxon>Bacteria</taxon>
        <taxon>Pseudomonadati</taxon>
        <taxon>Pseudomonadota</taxon>
        <taxon>Alphaproteobacteria</taxon>
        <taxon>Hyphomicrobiales</taxon>
        <taxon>Nitrobacteraceae</taxon>
        <taxon>Bradyrhizobium</taxon>
    </lineage>
</organism>
<dbReference type="EMBL" id="SPQU01000032">
    <property type="protein sequence ID" value="TFV30462.1"/>
    <property type="molecule type" value="Genomic_DNA"/>
</dbReference>
<dbReference type="Proteomes" id="UP000298225">
    <property type="component" value="Unassembled WGS sequence"/>
</dbReference>
<dbReference type="EMBL" id="SPQS01000033">
    <property type="protein sequence ID" value="TFV68911.1"/>
    <property type="molecule type" value="Genomic_DNA"/>
</dbReference>
<keyword evidence="3" id="KW-0805">Transcription regulation</keyword>
<evidence type="ECO:0000313" key="7">
    <source>
        <dbReference type="EMBL" id="TFV30462.1"/>
    </source>
</evidence>
<protein>
    <submittedName>
        <fullName evidence="7">LysR family transcriptional regulator</fullName>
    </submittedName>
</protein>
<sequence>MRYDLVDLRVFLAVLDEGNLSRGAQRCNLAPSSVSQRIRQLEDALGTPLLERNREGVSPTPAGTVLANYARKSFELLEQMHADMLPFSAGMPGRITLFANTNAVNSFLPDDLAIFFKHHPSVRIALEEKNSHDILAAVADRRADVGIVALQANHKELAFFPYRDDELVVLVPLSSPINKDRPVRFEECLREPFVNLQRGAAINAFLLSHAAALGATLDIRVHVPGYRAIAHLVASGAGVSIVPRSVVEKEDEKRLAMLPLAEPWAERNLRICVRQDAPANHHRDELVRILVECAAAATTAA</sequence>
<evidence type="ECO:0000256" key="1">
    <source>
        <dbReference type="ARBA" id="ARBA00003502"/>
    </source>
</evidence>
<evidence type="ECO:0000259" key="6">
    <source>
        <dbReference type="PROSITE" id="PS50931"/>
    </source>
</evidence>
<comment type="similarity">
    <text evidence="2">Belongs to the LysR transcriptional regulatory family.</text>
</comment>
<reference evidence="8 9" key="2">
    <citation type="submission" date="2019-03" db="EMBL/GenBank/DDBJ databases">
        <title>Bradyrhizobium strains diversity.</title>
        <authorList>
            <person name="Urquiaga M.C.O."/>
            <person name="Hungria M."/>
            <person name="Delamuta J.R.M."/>
            <person name="Klepa M.S."/>
        </authorList>
    </citation>
    <scope>NUCLEOTIDE SEQUENCE [LARGE SCALE GENOMIC DNA]</scope>
    <source>
        <strain evidence="8 9">CNPSo 3426</strain>
    </source>
</reference>
<dbReference type="Gene3D" id="3.40.190.290">
    <property type="match status" value="1"/>
</dbReference>
<evidence type="ECO:0000256" key="2">
    <source>
        <dbReference type="ARBA" id="ARBA00009437"/>
    </source>
</evidence>
<dbReference type="PANTHER" id="PTHR30419:SF2">
    <property type="entry name" value="LYSR FAMILY TRANSCRIPTIONAL REGULATOR"/>
    <property type="match status" value="1"/>
</dbReference>
<dbReference type="PANTHER" id="PTHR30419">
    <property type="entry name" value="HTH-TYPE TRANSCRIPTIONAL REGULATOR YBHD"/>
    <property type="match status" value="1"/>
</dbReference>
<accession>A0A4Y9NM82</accession>
<reference evidence="7 10" key="1">
    <citation type="submission" date="2019-03" db="EMBL/GenBank/DDBJ databases">
        <title>Bradyrhizobium strains diversity isolated from Chamaecrista fasciculata.</title>
        <authorList>
            <person name="Urquiaga M.C.O."/>
            <person name="Hungria M."/>
            <person name="Delamuta J.R.M."/>
        </authorList>
    </citation>
    <scope>NUCLEOTIDE SEQUENCE [LARGE SCALE GENOMIC DNA]</scope>
    <source>
        <strain evidence="7 10">CNPSo 3424</strain>
    </source>
</reference>
<dbReference type="SUPFAM" id="SSF53850">
    <property type="entry name" value="Periplasmic binding protein-like II"/>
    <property type="match status" value="1"/>
</dbReference>
<comment type="caution">
    <text evidence="7">The sequence shown here is derived from an EMBL/GenBank/DDBJ whole genome shotgun (WGS) entry which is preliminary data.</text>
</comment>
<dbReference type="AlphaFoldDB" id="A0A4Y9KV00"/>
<dbReference type="InterPro" id="IPR050950">
    <property type="entry name" value="HTH-type_LysR_regulators"/>
</dbReference>
<accession>A0A4Y9KV00</accession>
<dbReference type="GO" id="GO:0005829">
    <property type="term" value="C:cytosol"/>
    <property type="evidence" value="ECO:0007669"/>
    <property type="project" value="TreeGrafter"/>
</dbReference>
<dbReference type="GO" id="GO:0003700">
    <property type="term" value="F:DNA-binding transcription factor activity"/>
    <property type="evidence" value="ECO:0007669"/>
    <property type="project" value="InterPro"/>
</dbReference>
<dbReference type="FunFam" id="1.10.10.10:FF:000001">
    <property type="entry name" value="LysR family transcriptional regulator"/>
    <property type="match status" value="1"/>
</dbReference>
<dbReference type="InterPro" id="IPR036388">
    <property type="entry name" value="WH-like_DNA-bd_sf"/>
</dbReference>
<evidence type="ECO:0000256" key="3">
    <source>
        <dbReference type="ARBA" id="ARBA00023015"/>
    </source>
</evidence>
<dbReference type="Proteomes" id="UP000297700">
    <property type="component" value="Unassembled WGS sequence"/>
</dbReference>
<name>A0A4Y9KV00_9BRAD</name>
<dbReference type="InterPro" id="IPR036390">
    <property type="entry name" value="WH_DNA-bd_sf"/>
</dbReference>
<dbReference type="OrthoDB" id="9785974at2"/>
<dbReference type="RefSeq" id="WP_126261740.1">
    <property type="nucleotide sequence ID" value="NZ_SPQS01000033.1"/>
</dbReference>
<dbReference type="InterPro" id="IPR000847">
    <property type="entry name" value="LysR_HTH_N"/>
</dbReference>
<keyword evidence="4" id="KW-0238">DNA-binding</keyword>
<keyword evidence="10" id="KW-1185">Reference proteome</keyword>
<evidence type="ECO:0000313" key="10">
    <source>
        <dbReference type="Proteomes" id="UP000298225"/>
    </source>
</evidence>